<dbReference type="SUPFAM" id="SSF49299">
    <property type="entry name" value="PKD domain"/>
    <property type="match status" value="1"/>
</dbReference>
<feature type="domain" description="Ig-like" evidence="2">
    <location>
        <begin position="1870"/>
        <end position="1956"/>
    </location>
</feature>
<dbReference type="InterPro" id="IPR025667">
    <property type="entry name" value="SprB_repeat"/>
</dbReference>
<dbReference type="InterPro" id="IPR045828">
    <property type="entry name" value="PKD_Bacteroidetes"/>
</dbReference>
<dbReference type="Gene3D" id="2.60.40.740">
    <property type="match status" value="7"/>
</dbReference>
<dbReference type="SUPFAM" id="SSF48726">
    <property type="entry name" value="Immunoglobulin"/>
    <property type="match status" value="2"/>
</dbReference>
<feature type="domain" description="PKD" evidence="1">
    <location>
        <begin position="2590"/>
        <end position="2641"/>
    </location>
</feature>
<dbReference type="PROSITE" id="PS50835">
    <property type="entry name" value="IG_LIKE"/>
    <property type="match status" value="8"/>
</dbReference>
<dbReference type="InterPro" id="IPR035986">
    <property type="entry name" value="PKD_dom_sf"/>
</dbReference>
<feature type="domain" description="Ig-like" evidence="2">
    <location>
        <begin position="2644"/>
        <end position="2730"/>
    </location>
</feature>
<dbReference type="InterPro" id="IPR044023">
    <property type="entry name" value="Ig_7"/>
</dbReference>
<feature type="domain" description="PKD" evidence="1">
    <location>
        <begin position="2332"/>
        <end position="2383"/>
    </location>
</feature>
<dbReference type="Pfam" id="PF19081">
    <property type="entry name" value="Ig_7"/>
    <property type="match status" value="3"/>
</dbReference>
<name>A0AA51ZY37_9BACT</name>
<dbReference type="InterPro" id="IPR026444">
    <property type="entry name" value="Secre_tail"/>
</dbReference>
<dbReference type="InterPro" id="IPR000601">
    <property type="entry name" value="PKD_dom"/>
</dbReference>
<dbReference type="Gene3D" id="2.60.40.10">
    <property type="entry name" value="Immunoglobulins"/>
    <property type="match status" value="8"/>
</dbReference>
<evidence type="ECO:0000313" key="3">
    <source>
        <dbReference type="EMBL" id="WNB18835.1"/>
    </source>
</evidence>
<feature type="domain" description="PKD" evidence="1">
    <location>
        <begin position="1648"/>
        <end position="1687"/>
    </location>
</feature>
<feature type="domain" description="Ig-like" evidence="2">
    <location>
        <begin position="2128"/>
        <end position="2214"/>
    </location>
</feature>
<feature type="domain" description="PKD" evidence="1">
    <location>
        <begin position="2164"/>
        <end position="2203"/>
    </location>
</feature>
<dbReference type="Pfam" id="PF19406">
    <property type="entry name" value="PKD_5"/>
    <property type="match status" value="1"/>
</dbReference>
<dbReference type="EMBL" id="CP129968">
    <property type="protein sequence ID" value="WNB18835.1"/>
    <property type="molecule type" value="Genomic_DNA"/>
</dbReference>
<evidence type="ECO:0000259" key="2">
    <source>
        <dbReference type="PROSITE" id="PS50835"/>
    </source>
</evidence>
<feature type="domain" description="Ig-like" evidence="2">
    <location>
        <begin position="535"/>
        <end position="620"/>
    </location>
</feature>
<dbReference type="PROSITE" id="PS50093">
    <property type="entry name" value="PKD"/>
    <property type="match status" value="14"/>
</dbReference>
<dbReference type="InterPro" id="IPR013783">
    <property type="entry name" value="Ig-like_fold"/>
</dbReference>
<accession>A0AA51ZY37</accession>
<feature type="domain" description="Ig-like" evidence="2">
    <location>
        <begin position="1612"/>
        <end position="1698"/>
    </location>
</feature>
<evidence type="ECO:0000259" key="1">
    <source>
        <dbReference type="PROSITE" id="PS50093"/>
    </source>
</evidence>
<reference evidence="3" key="1">
    <citation type="submission" date="2023-08" db="EMBL/GenBank/DDBJ databases">
        <title>Comparative genomics and taxonomic characterization of three novel marine species of genus Marivirga.</title>
        <authorList>
            <person name="Muhammad N."/>
            <person name="Kim S.-G."/>
        </authorList>
    </citation>
    <scope>NUCLEOTIDE SEQUENCE</scope>
    <source>
        <strain evidence="3">BKB1-2</strain>
    </source>
</reference>
<gene>
    <name evidence="3" type="ORF">QYS47_31515</name>
</gene>
<feature type="domain" description="PKD" evidence="1">
    <location>
        <begin position="2074"/>
        <end position="2125"/>
    </location>
</feature>
<feature type="domain" description="Ig-like" evidence="2">
    <location>
        <begin position="809"/>
        <end position="894"/>
    </location>
</feature>
<dbReference type="InterPro" id="IPR036179">
    <property type="entry name" value="Ig-like_dom_sf"/>
</dbReference>
<organism evidence="3">
    <name type="scientific">Marivirga arenosa</name>
    <dbReference type="NCBI Taxonomy" id="3059076"/>
    <lineage>
        <taxon>Bacteria</taxon>
        <taxon>Pseudomonadati</taxon>
        <taxon>Bacteroidota</taxon>
        <taxon>Cytophagia</taxon>
        <taxon>Cytophagales</taxon>
        <taxon>Marivirgaceae</taxon>
        <taxon>Marivirga</taxon>
    </lineage>
</organism>
<feature type="domain" description="PKD" evidence="1">
    <location>
        <begin position="1816"/>
        <end position="1867"/>
    </location>
</feature>
<dbReference type="NCBIfam" id="TIGR04183">
    <property type="entry name" value="Por_Secre_tail"/>
    <property type="match status" value="1"/>
</dbReference>
<dbReference type="InterPro" id="IPR022409">
    <property type="entry name" value="PKD/Chitinase_dom"/>
</dbReference>
<proteinExistence type="predicted"/>
<dbReference type="Gene3D" id="2.60.120.260">
    <property type="entry name" value="Galactose-binding domain-like"/>
    <property type="match status" value="1"/>
</dbReference>
<dbReference type="InterPro" id="IPR007110">
    <property type="entry name" value="Ig-like_dom"/>
</dbReference>
<feature type="domain" description="PKD" evidence="1">
    <location>
        <begin position="1390"/>
        <end position="1429"/>
    </location>
</feature>
<protein>
    <submittedName>
        <fullName evidence="3">T9SS type A sorting domain-containing protein</fullName>
    </submittedName>
</protein>
<dbReference type="KEGG" id="marp:QYS47_31515"/>
<feature type="domain" description="PKD" evidence="1">
    <location>
        <begin position="1735"/>
        <end position="1787"/>
    </location>
</feature>
<dbReference type="Pfam" id="PF18962">
    <property type="entry name" value="Por_Secre_tail"/>
    <property type="match status" value="1"/>
</dbReference>
<feature type="domain" description="PKD" evidence="1">
    <location>
        <begin position="1906"/>
        <end position="1945"/>
    </location>
</feature>
<feature type="domain" description="Ig-like" evidence="2">
    <location>
        <begin position="2386"/>
        <end position="2472"/>
    </location>
</feature>
<feature type="domain" description="PKD" evidence="1">
    <location>
        <begin position="2680"/>
        <end position="2719"/>
    </location>
</feature>
<dbReference type="Pfam" id="PF18911">
    <property type="entry name" value="PKD_4"/>
    <property type="match status" value="1"/>
</dbReference>
<feature type="domain" description="Ig-like" evidence="2">
    <location>
        <begin position="1083"/>
        <end position="1168"/>
    </location>
</feature>
<dbReference type="Pfam" id="PF13573">
    <property type="entry name" value="SprB"/>
    <property type="match status" value="19"/>
</dbReference>
<feature type="domain" description="PKD" evidence="1">
    <location>
        <begin position="5149"/>
        <end position="5207"/>
    </location>
</feature>
<dbReference type="RefSeq" id="WP_322348358.1">
    <property type="nucleotide sequence ID" value="NZ_CP129968.2"/>
</dbReference>
<dbReference type="SMART" id="SM00089">
    <property type="entry name" value="PKD"/>
    <property type="match status" value="7"/>
</dbReference>
<feature type="domain" description="PKD" evidence="1">
    <location>
        <begin position="2509"/>
        <end position="2561"/>
    </location>
</feature>
<feature type="domain" description="PKD" evidence="1">
    <location>
        <begin position="1558"/>
        <end position="1609"/>
    </location>
</feature>
<dbReference type="Proteomes" id="UP001232019">
    <property type="component" value="Chromosome"/>
</dbReference>
<sequence length="5729" mass="589692">MSFKSYSQVTITEADLSNICVDGGYYGLPDIEITETNTGDFPNTSGNTRYYRIELPPNFEFKPTGGTISATGIGGDINASSSTNRGTNWLQVNLIINATSQINSIFFQDFQVRAITAGSSGNITRVDSPTGTDLNVNGAPFGTLHGSLSSIESPTITGQPSSEAICENENTAFTVSVTGGLLSYQWQRDAGGGAGFEDIDISMDGGIYSNFTSSTLQINNAPISIDTYNYRVVVTGACLPIVTSTSAQITVEALPAAPTITNQNQEICLNEAFLTPSASGTGGTITWYDDAGLTSVLTTGGSPINADIGFDNSTAGTTTVYVTETSANGCESDPAMVTLVVNPSVNTTTITTNTTPSASEVCDGGVLNFTITNTQSTNKYQLIDESNNPLSSEIVGNGGDIIIPTNSFDIGTLGTSETVSVLVTILSTGCEGVLSAPQNINNITINNPPTVTLASDDLDNIICNGSPITFTAGGAATYQFFVNGLAVQGPSASNTYSTSSLADGDMVTVTGIDGNNCSATHAGITITVEDAPAAPTILQGPSVSTCEGGSITLTSSLAPGSTEGSYRWYKDGVLVPALTTRDISLNLVSESGNYSVEVTNGDNTASCFSSPSAATSVTINPLPNNTLTVTPSATEVCDGSSLVFTIDGSQSGVNYQLFDQSNSAFSSSVGGNGGTITIASNAFDYTALGSDGSETITVRATNATTSCTDDLADTETITINQLPTISLNSDDLDNIICNGSPITFTAGGAATYQFFVNGLAVQGPSASNTYSTSSLADGDMVTVTGINANNCSATHAGITITVEDAPAAPTILQGPSVSTCEGGAITLTSSLAPGSTEGSYRWYKDGVLVPALTTRDISLNLVSESGNYSVEVTNGDNTASCFSSPSAATSVTINPLPNNTLTVTPSATEVCDGSSLIFTIDGSQSGVNYQLFDQSNSAFSSSVGGNGGTITIASNAFDYTALGSDGSETITVRATNATTSCTDDLADTETITINQLPTISLNSDDLDNIICNGSPITFTAGGAATYQFFVNGLAVQGPSASNTYSTSSLADGDMVTVTGIDGNNCSATHAGITITVEDAPAAPTILQGPSVSTCEGGSITLTSSLAPGSTEGSYRWYKDGVLVPALTTRDISLNLVSESGNYSVEVTNGDNTASCFSSPSAATSVTINPLPNNTLTVTPSASEVCDGSSLVFTIDGSQSGVNYQLFDQSNSAFSSSVGGNGGTITIASNAFDYTALGSDGSETITVRATNATTSCTDDLTDTETITINQLPTVANAGFDQISCAGSGNFTLSANNPVIGTGIWTLISGTATINSPSSNSSTVSGIPAGSSAVLRWTISNNPCTDSFDEILLTNPNSISATASLSTSTGTGFNLDCNGDLDGSIDITLSGGTPPYTYSWSTADGSGVNANSQDQIGLSAGTYDVDITDDNGCTITESYTITEPSPLAISLDALSSSTTGGFELNCNGDANGSIAISVSGGEGAYTYAWSTADGSGLVATDQDQTGLTAGTYDLTVTDANGCSTSTSYTLTEPTPLTQSAVLTDVDCNSAATGEINLTPAGGEGAYTYAWSTADGSGLVATDQDQSGLTAGTYDVTITDGNGCTSSASYTINEPDAISATASLSTSTGTGFNLDCNGDLDGSIDITLSGGTPPYTYSWSTADGSGVNANSQDQIGLSAGTYQVDITDDNGCTITESYTITEPSPLAISLDALSSSTTGGFELNCNGDANGSIAISVSGGEGAYTYSWSTADGSGLVATDQDQTGLTAGTYDLTVTDANGCSTSTSYTLTEPTPLTQAAVLTDVDCNSAATGEINLTPAGGEGAYTYAWSTADGSGLVATDQDQSGLTAGTYDVTITDGNGCTSSASYTINEPDAISAIASLSTSTGTGFNLDCNGDLDGSIDITVSGGTPPYTYSWSTADGSGVNANSQDQIGLSAGTYDVDITDDNGCTITESYTITEPSPLAISLDALSSSTTGGFELNCNGDANGSIAISVSGGEGAYTYAWSTTDGSGLVATDQDQTGLTAGTYDLTVTDANGCSTSTSYTLTEPTPLTQAAVLTDVDCNSAATGEINLTPAGGEGAYTYAWSTADGSGLVATDQDQSGLTAGTYDVTITDGNGCTSSASYTINEPDAISAIASLSTSTGTGFNLDCNGDLDGSIDITVSGGTPPYTYSWSTADGSGVNANSQDQIGLSAGTYDVDITDDNGCTITESYTITEPSPLAISLDALSSSTTGGFELNCNGDANGSIAISVSGGEGAYTYAWSTTDGSGLVATDQDQTGLTAGTYDLTVTDANGCSTSTSYTLTEPTPLTQAAVLTDVDCNSAATGEINLTPAGGEGAYTYAWSTADGSGLVATDQDQSGLTAGTYDVTITDGNGCTSSASYTINEPDAISATASLSTSTGTGFNLDCNGDLDGSIDITLSGGTPPYTYSWSTADGSGVNANSQDQIGLSAGTYQVDITDDNGCTITESYTITEPSPLAISLDALSSSTTGGFELNCNGDANGSIAISVSGGEGAYTYSWSTADGSGLVATDQDQTGLTAGTYDLTVTDANGCSTSTSYTLTEPTPLTQAAVLTDVDCNSAATGEINLTPAGGEGAYTYAWSTADGSGLVATDQDQSGLTAGTYDVTITDGNGCTSSASYTINEPDAISAIASLSTSTGTGFNLDCNGDLDGSIDITVSGGTPPYTYSWSTADGSGVNANSQDQIGLSAGTYDVDITDDNGCTITESYTITEPSPLAISLDALSSSTTGGFELNCNGDANGSIAISVSGGEGAYTYAWSTTDGSGLVATDQDQTGLTAGTYDLTVTDANGCSTSTSYTLTEPTPLTQAAVLTDVDCNSAATGEINLTPAGGEGAYTYAWSTADGSGLVATDQDQSGLTAGTYDVTITDGNGCTSSASYTLNEPTLLSASTTVSIYNTFNISCNGETDGFIEVTAAGGTGNYTFTLSGDASATQTQPGATYRFNNLAAGNYDIDITDANACAITTIPVTLTQPDPQIVANAGTDQINCENSNFTLAANSPPATGSGVWTLISGTATINTPSSAISTVSGIAAGTSATLRWTISNGSCTDTFDEVTLTNNVAPQFAPTPTNLFVCSGELVDIDFSTLSGTDNITWTADNTLVGNPTNGGNAMTFVAGPNNSGANLVTNITVSTSNAICTSPVTTTFSITLYPKPVINNVFPPVEVCENENTVDLNSLGLSATPAGGSFSFTGPGVTGSNFDATVAGLGIIEIEVTYTSPNGCVAVKDINLFDVVQLPTSNITTSITEICETQTLDLTATIGGGASSGSWTITGGGSIGTISPTTNNAGNWTTTFTPSGTAYGTVTAQFEAATINSCASNFKTYTFDVFENPTAVIPANFSTCGDANFDLDATLGGSAIDGQWDVITNGNAANLSASNTTAGVTTATYTPDAADFNTIITFQFTATDPNTGGPCGDNTYTVDVSIDEPAGVSISTAPVNICQNSTITVSGDFSGSATGASWSENGNGSLTNISTTGSTVTADYNPTVADIGNTVTFTLTTNNPANTCGSVSQTVDFIIDAPATATITNAIGTEICETQTLDLIANIGGGATSGNWTITGGATIGSIGATTNNAGNWTTTFTPSTTAYGTVTAEFEAFTSNTCSSTIEVFTFDVFENPTAVIPANFSTCGDANFDLDATLGGSAIDGQWDVITNGNAANLSASNTTAGVTTATYTPDAADFNTIITFQFTATDPNTGGPCGDNTYTVDVSIDEPAGVSISTAPVNICQNSTITVSGDFSGSATGASWSENGNGSLTNISTTGSTVTADYNPTVADIGNTVTFTLTTNNPANTCGSVSQTVDFIIDAPATATITNAIGTEICETQTLDLIANIGGGATSGNWTITGGATIGSIGATTNNAGDWTTTFTPSTTAYGTVTAEFEAFTSNTCSSTIEVFTFDVFENPTAVIPANFSTCGDANFDLDATLGGSAIDGQWDVITNGNAANLSASNTTAGVTTATYTPDAADFNTIITFQFTANDPNTGGPCGDNTYTVDVSIDEPAQASLAPTGNAVCETEPIVLGGTINSGASTGQWIIQSGQPDPNAETSGSLSATTNNAGVYEATFTPNGTYQGDVIFEFIAISTTSCSNDTITKTINVRGLPIVTNTSDAFCETTAGGGSVIVDLTSYNNFVTSETGVTIEWYSNSSLGTLVPDETAVSVVNNSIYYAKVILPTTNCFDVAQVDFTVDPQIVLDAGGGVSSSVEICDGDVLDLASIATPPSQSSADDLTWTTDGAGSFDDDTALRPIYDPGSDDYTSGPITLRLTGSNAGLCSDVFDEITLTIKQTPVISAANSISLCSEEFASIPFTVDVTNPILNVNIDDPTLVQGGISIIDGKIEFTSSINTSGTDKIGVITLSATQNGCTTIKSINLTLKDRPVVNSEADEPILCFPSAVSPRTFTHSSGTGTFNWEITNPALIGDATPTTGTGNFPGFDLADNQTGAPIEGYVKYYSVRNGCLSIADSFKITSNPRPVIQNTDVTFCDGENVNIDFIDNVGGTTTFDWSIDNTTIGIAFPSGSTNQSITPSGFTANNPSNSSDNVAIITVIPTQDGANGCTGPTKTITVTVLPNPVMTNSNFDYTVCSNETFDFVPTASIPSADFEWNLISGNTSVVNGLTPSGTGNISLDLVNTSGVNQEVVYEITPKNSSCLATANSEELTIIVRPEIKFDNIRDEYYVCSGQDFDLPINFVNNLTNVEFVWTVSPNSSGATDGVGTTVSGNLSNTISGESDVIQYTLNTRFLDGTCTGDSKVIDVIVNPNAIIDIIPIADICEGDNAIVEAQLLNGASSGVWSGGEGTFTSTSSPTTTYIPDPNEYGLDVTLRFTANDPDGSGVAGPCGTAFDEITFAVNTLPNVAITENLFPNDLYCIRNGLQELTATPSGGVFSGRGVVNNGDGTFDFDPTIATVGGPYTLTYSYTNPNGCVNTDEVIVEVTNGPNSNFDMETDDSNGFFCSNAFIELDPDQTGGTFTGPGIEILGGIPYFNAASSEVLNQDTVDITYTVFEDATSCLAETTKTLYRIPEPQITIDYQNLCEIDNAVQIFINPGYDSAQDSLISFQLEYENSPNRIYEEGQIEQFNSAGVKNITIIGTTALGCTFETTTSINVGNIQNVDFSFTNTKTSNPGETPTEFRNQSVLDGADSIISYSWDFGIPGIDTDISSLENPSFNYQTAGSYQVQLTIETLLGCTETISKTVAIVPAINTYPYYETFDNNAGGWTTNNTVNDSLSSWTYGSANGAFIGNNDNINPGNFWKTAANGNFGYYENEDSYLEGPSFDLTSLEKPMIAFDMWLDVDDSFRAGATVEYSIDGGSTWNILGAVEDELNWYNTTNISAIGGQNANPLNYAWYFIGEERNWVRVAHTIDEDEITNLASVKFRINFKGTLLNSDPTGMAIDNFYVGERQKLVLIENFTNLNATNYTSNRANVQNLNSTGIANDILPINFHISIPDPDSVNLRNSVQMDARASIYSIEESPKIVIDGERFNTSIFNSEGLTEEFSRKITRRSLLEPTNLVDIIINEEVGESTISFDATLRPNTDTTRNMVSYFFVIEKSTTSNGLNNIVRQILPNINGVELDDLNETVVSTYEWLVEPLYTNTDLAIITVVQDRLSNSVFEIDITNINQFKQSSKITSNSNALENINLDLYPNPSSGIVNLNFNQSLKSELEIFVVDMNGKVILNTKALRGTNHKELNLNGVSSGVYHIITKTLSGNLTRKKVVILD</sequence>
<dbReference type="CDD" id="cd00146">
    <property type="entry name" value="PKD"/>
    <property type="match status" value="1"/>
</dbReference>
<feature type="domain" description="PKD" evidence="1">
    <location>
        <begin position="2422"/>
        <end position="2461"/>
    </location>
</feature>